<reference evidence="2" key="2">
    <citation type="journal article" date="2024" name="Plant">
        <title>Genomic evolution and insights into agronomic trait innovations of Sesamum species.</title>
        <authorList>
            <person name="Miao H."/>
            <person name="Wang L."/>
            <person name="Qu L."/>
            <person name="Liu H."/>
            <person name="Sun Y."/>
            <person name="Le M."/>
            <person name="Wang Q."/>
            <person name="Wei S."/>
            <person name="Zheng Y."/>
            <person name="Lin W."/>
            <person name="Duan Y."/>
            <person name="Cao H."/>
            <person name="Xiong S."/>
            <person name="Wang X."/>
            <person name="Wei L."/>
            <person name="Li C."/>
            <person name="Ma Q."/>
            <person name="Ju M."/>
            <person name="Zhao R."/>
            <person name="Li G."/>
            <person name="Mu C."/>
            <person name="Tian Q."/>
            <person name="Mei H."/>
            <person name="Zhang T."/>
            <person name="Gao T."/>
            <person name="Zhang H."/>
        </authorList>
    </citation>
    <scope>NUCLEOTIDE SEQUENCE</scope>
    <source>
        <strain evidence="2">3651</strain>
    </source>
</reference>
<dbReference type="AlphaFoldDB" id="A0AAE1YRL1"/>
<feature type="compositionally biased region" description="Low complexity" evidence="1">
    <location>
        <begin position="11"/>
        <end position="21"/>
    </location>
</feature>
<feature type="compositionally biased region" description="Polar residues" evidence="1">
    <location>
        <begin position="145"/>
        <end position="154"/>
    </location>
</feature>
<feature type="compositionally biased region" description="Basic and acidic residues" evidence="1">
    <location>
        <begin position="128"/>
        <end position="137"/>
    </location>
</feature>
<dbReference type="EMBL" id="JACGWO010000002">
    <property type="protein sequence ID" value="KAK4434716.1"/>
    <property type="molecule type" value="Genomic_DNA"/>
</dbReference>
<feature type="compositionally biased region" description="Polar residues" evidence="1">
    <location>
        <begin position="37"/>
        <end position="65"/>
    </location>
</feature>
<evidence type="ECO:0000256" key="1">
    <source>
        <dbReference type="SAM" id="MobiDB-lite"/>
    </source>
</evidence>
<feature type="region of interest" description="Disordered" evidence="1">
    <location>
        <begin position="1"/>
        <end position="77"/>
    </location>
</feature>
<proteinExistence type="predicted"/>
<accession>A0AAE1YRL1</accession>
<keyword evidence="3" id="KW-1185">Reference proteome</keyword>
<reference evidence="2" key="1">
    <citation type="submission" date="2020-06" db="EMBL/GenBank/DDBJ databases">
        <authorList>
            <person name="Li T."/>
            <person name="Hu X."/>
            <person name="Zhang T."/>
            <person name="Song X."/>
            <person name="Zhang H."/>
            <person name="Dai N."/>
            <person name="Sheng W."/>
            <person name="Hou X."/>
            <person name="Wei L."/>
        </authorList>
    </citation>
    <scope>NUCLEOTIDE SEQUENCE</scope>
    <source>
        <strain evidence="2">3651</strain>
        <tissue evidence="2">Leaf</tissue>
    </source>
</reference>
<organism evidence="2 3">
    <name type="scientific">Sesamum alatum</name>
    <dbReference type="NCBI Taxonomy" id="300844"/>
    <lineage>
        <taxon>Eukaryota</taxon>
        <taxon>Viridiplantae</taxon>
        <taxon>Streptophyta</taxon>
        <taxon>Embryophyta</taxon>
        <taxon>Tracheophyta</taxon>
        <taxon>Spermatophyta</taxon>
        <taxon>Magnoliopsida</taxon>
        <taxon>eudicotyledons</taxon>
        <taxon>Gunneridae</taxon>
        <taxon>Pentapetalae</taxon>
        <taxon>asterids</taxon>
        <taxon>lamiids</taxon>
        <taxon>Lamiales</taxon>
        <taxon>Pedaliaceae</taxon>
        <taxon>Sesamum</taxon>
    </lineage>
</organism>
<dbReference type="Proteomes" id="UP001293254">
    <property type="component" value="Unassembled WGS sequence"/>
</dbReference>
<evidence type="ECO:0000313" key="2">
    <source>
        <dbReference type="EMBL" id="KAK4434716.1"/>
    </source>
</evidence>
<evidence type="ECO:0000313" key="3">
    <source>
        <dbReference type="Proteomes" id="UP001293254"/>
    </source>
</evidence>
<protein>
    <submittedName>
        <fullName evidence="2">Uncharacterized protein</fullName>
    </submittedName>
</protein>
<sequence>MANLYPSRGDSSSPPTSTSSTRGACQSLTCQPPAKTSIRSQGPASRTRRATQLNSSDSKSTNLPATCTLPLDGSYNNQGDSPFPISTLMRRRLLIFEDSTKGDEIVLDVGTSPRGELHKAPTVKIDENKRKVDKAPAAEEGFPSIPTSRSSSARRSLKTYEETLKEMMEKWAQYVVSRMEPLGSGPVLQPH</sequence>
<feature type="region of interest" description="Disordered" evidence="1">
    <location>
        <begin position="128"/>
        <end position="156"/>
    </location>
</feature>
<comment type="caution">
    <text evidence="2">The sequence shown here is derived from an EMBL/GenBank/DDBJ whole genome shotgun (WGS) entry which is preliminary data.</text>
</comment>
<gene>
    <name evidence="2" type="ORF">Salat_0634400</name>
</gene>
<name>A0AAE1YRL1_9LAMI</name>